<keyword evidence="3" id="KW-1185">Reference proteome</keyword>
<reference evidence="2 3" key="1">
    <citation type="submission" date="2018-03" db="EMBL/GenBank/DDBJ databases">
        <title>Genomic Encyclopedia of Type Strains, Phase III (KMG-III): the genomes of soil and plant-associated and newly described type strains.</title>
        <authorList>
            <person name="Whitman W."/>
        </authorList>
    </citation>
    <scope>NUCLEOTIDE SEQUENCE [LARGE SCALE GENOMIC DNA]</scope>
    <source>
        <strain evidence="2 3">CGMCC 1.12259</strain>
    </source>
</reference>
<feature type="transmembrane region" description="Helical" evidence="1">
    <location>
        <begin position="70"/>
        <end position="90"/>
    </location>
</feature>
<evidence type="ECO:0000313" key="2">
    <source>
        <dbReference type="EMBL" id="PSL41028.1"/>
    </source>
</evidence>
<keyword evidence="1" id="KW-1133">Transmembrane helix</keyword>
<dbReference type="AlphaFoldDB" id="A0A2P8H494"/>
<comment type="caution">
    <text evidence="2">The sequence shown here is derived from an EMBL/GenBank/DDBJ whole genome shotgun (WGS) entry which is preliminary data.</text>
</comment>
<proteinExistence type="predicted"/>
<dbReference type="RefSeq" id="WP_106532537.1">
    <property type="nucleotide sequence ID" value="NZ_PYAT01000003.1"/>
</dbReference>
<name>A0A2P8H494_9BACL</name>
<dbReference type="Proteomes" id="UP000242682">
    <property type="component" value="Unassembled WGS sequence"/>
</dbReference>
<evidence type="ECO:0000256" key="1">
    <source>
        <dbReference type="SAM" id="Phobius"/>
    </source>
</evidence>
<evidence type="ECO:0000313" key="3">
    <source>
        <dbReference type="Proteomes" id="UP000242682"/>
    </source>
</evidence>
<protein>
    <submittedName>
        <fullName evidence="2">Uncharacterized protein</fullName>
    </submittedName>
</protein>
<feature type="transmembrane region" description="Helical" evidence="1">
    <location>
        <begin position="16"/>
        <end position="34"/>
    </location>
</feature>
<gene>
    <name evidence="2" type="ORF">B0H99_103162</name>
</gene>
<dbReference type="EMBL" id="PYAT01000003">
    <property type="protein sequence ID" value="PSL41028.1"/>
    <property type="molecule type" value="Genomic_DNA"/>
</dbReference>
<accession>A0A2P8H494</accession>
<sequence length="91" mass="10612">MNLFFEEDKSTKPVSIIKRVLSVVALILMALLLLKDFNVLILQSLLFLQGLSALIEGLDRLLILKEKNMYFYDFFFAILYFTGAIFTKTYY</sequence>
<keyword evidence="1" id="KW-0812">Transmembrane</keyword>
<keyword evidence="1" id="KW-0472">Membrane</keyword>
<organism evidence="2 3">
    <name type="scientific">Planomicrobium soli</name>
    <dbReference type="NCBI Taxonomy" id="1176648"/>
    <lineage>
        <taxon>Bacteria</taxon>
        <taxon>Bacillati</taxon>
        <taxon>Bacillota</taxon>
        <taxon>Bacilli</taxon>
        <taxon>Bacillales</taxon>
        <taxon>Caryophanaceae</taxon>
        <taxon>Planomicrobium</taxon>
    </lineage>
</organism>